<accession>A0A6A6ZD32</accession>
<keyword evidence="10" id="KW-1185">Reference proteome</keyword>
<keyword evidence="4 7" id="KW-0472">Membrane</keyword>
<dbReference type="OrthoDB" id="3936451at2759"/>
<evidence type="ECO:0000256" key="2">
    <source>
        <dbReference type="ARBA" id="ARBA00022692"/>
    </source>
</evidence>
<feature type="transmembrane region" description="Helical" evidence="7">
    <location>
        <begin position="202"/>
        <end position="220"/>
    </location>
</feature>
<evidence type="ECO:0000256" key="3">
    <source>
        <dbReference type="ARBA" id="ARBA00022989"/>
    </source>
</evidence>
<dbReference type="Pfam" id="PF20684">
    <property type="entry name" value="Fung_rhodopsin"/>
    <property type="match status" value="1"/>
</dbReference>
<dbReference type="GO" id="GO:0016020">
    <property type="term" value="C:membrane"/>
    <property type="evidence" value="ECO:0007669"/>
    <property type="project" value="UniProtKB-SubCell"/>
</dbReference>
<feature type="transmembrane region" description="Helical" evidence="7">
    <location>
        <begin position="43"/>
        <end position="66"/>
    </location>
</feature>
<evidence type="ECO:0000256" key="7">
    <source>
        <dbReference type="SAM" id="Phobius"/>
    </source>
</evidence>
<evidence type="ECO:0000259" key="8">
    <source>
        <dbReference type="Pfam" id="PF20684"/>
    </source>
</evidence>
<dbReference type="InterPro" id="IPR049326">
    <property type="entry name" value="Rhodopsin_dom_fungi"/>
</dbReference>
<keyword evidence="3 7" id="KW-1133">Transmembrane helix</keyword>
<evidence type="ECO:0000256" key="4">
    <source>
        <dbReference type="ARBA" id="ARBA00023136"/>
    </source>
</evidence>
<dbReference type="Proteomes" id="UP000799424">
    <property type="component" value="Unassembled WGS sequence"/>
</dbReference>
<proteinExistence type="inferred from homology"/>
<comment type="similarity">
    <text evidence="5">Belongs to the SAT4 family.</text>
</comment>
<dbReference type="AlphaFoldDB" id="A0A6A6ZD32"/>
<feature type="region of interest" description="Disordered" evidence="6">
    <location>
        <begin position="319"/>
        <end position="384"/>
    </location>
</feature>
<dbReference type="PANTHER" id="PTHR33048:SF96">
    <property type="entry name" value="INTEGRAL MEMBRANE PROTEIN"/>
    <property type="match status" value="1"/>
</dbReference>
<evidence type="ECO:0000313" key="9">
    <source>
        <dbReference type="EMBL" id="KAF2818768.1"/>
    </source>
</evidence>
<evidence type="ECO:0000256" key="1">
    <source>
        <dbReference type="ARBA" id="ARBA00004141"/>
    </source>
</evidence>
<keyword evidence="2 7" id="KW-0812">Transmembrane</keyword>
<dbReference type="PANTHER" id="PTHR33048">
    <property type="entry name" value="PTH11-LIKE INTEGRAL MEMBRANE PROTEIN (AFU_ORTHOLOGUE AFUA_5G11245)"/>
    <property type="match status" value="1"/>
</dbReference>
<evidence type="ECO:0000313" key="10">
    <source>
        <dbReference type="Proteomes" id="UP000799424"/>
    </source>
</evidence>
<evidence type="ECO:0000256" key="5">
    <source>
        <dbReference type="ARBA" id="ARBA00038359"/>
    </source>
</evidence>
<feature type="domain" description="Rhodopsin" evidence="8">
    <location>
        <begin position="27"/>
        <end position="264"/>
    </location>
</feature>
<feature type="transmembrane region" description="Helical" evidence="7">
    <location>
        <begin position="86"/>
        <end position="110"/>
    </location>
</feature>
<protein>
    <recommendedName>
        <fullName evidence="8">Rhodopsin domain-containing protein</fullName>
    </recommendedName>
</protein>
<reference evidence="9" key="1">
    <citation type="journal article" date="2020" name="Stud. Mycol.">
        <title>101 Dothideomycetes genomes: a test case for predicting lifestyles and emergence of pathogens.</title>
        <authorList>
            <person name="Haridas S."/>
            <person name="Albert R."/>
            <person name="Binder M."/>
            <person name="Bloem J."/>
            <person name="Labutti K."/>
            <person name="Salamov A."/>
            <person name="Andreopoulos B."/>
            <person name="Baker S."/>
            <person name="Barry K."/>
            <person name="Bills G."/>
            <person name="Bluhm B."/>
            <person name="Cannon C."/>
            <person name="Castanera R."/>
            <person name="Culley D."/>
            <person name="Daum C."/>
            <person name="Ezra D."/>
            <person name="Gonzalez J."/>
            <person name="Henrissat B."/>
            <person name="Kuo A."/>
            <person name="Liang C."/>
            <person name="Lipzen A."/>
            <person name="Lutzoni F."/>
            <person name="Magnuson J."/>
            <person name="Mondo S."/>
            <person name="Nolan M."/>
            <person name="Ohm R."/>
            <person name="Pangilinan J."/>
            <person name="Park H.-J."/>
            <person name="Ramirez L."/>
            <person name="Alfaro M."/>
            <person name="Sun H."/>
            <person name="Tritt A."/>
            <person name="Yoshinaga Y."/>
            <person name="Zwiers L.-H."/>
            <person name="Turgeon B."/>
            <person name="Goodwin S."/>
            <person name="Spatafora J."/>
            <person name="Crous P."/>
            <person name="Grigoriev I."/>
        </authorList>
    </citation>
    <scope>NUCLEOTIDE SEQUENCE</scope>
    <source>
        <strain evidence="9">CBS 113818</strain>
    </source>
</reference>
<sequence length="404" mass="45500">MSIPDRGPELWGVNNAFIVTAFLAYFLRCFVRVKMVKAFGFDDCLMGIALLFYLFYTISSNVGVHYGTGRHHHDLSTENVARARHCWWFCYIFYSWAMIFAKLSIGFLLLRISIKRVHTWILYAAMLLSVVAGGTFFFVIVFQCQPVYYFWDKSNKGTCVPNDLIVGLAYTYSIFSIISDFTFAIIPGFLVWHLQLKRRAKVALIPLIAMGCIASAAVIARMPFIRHFNSPDFLWATTDIAIWSTIEQALAITAGSLATLRPLFFLAMNRLGLVTQPSSQRPSYGAKSGPLAMGAASKKQTSENLRPDHFKLSAVVETRVSHDAAQRPTDFPKSPNWFNNGPPAKESKKLSKKSMNDNESERSLKMKSSRGSSDEDTAGIMVSKSFYITDEERSLASRDSRPYQ</sequence>
<feature type="transmembrane region" description="Helical" evidence="7">
    <location>
        <begin position="12"/>
        <end position="31"/>
    </location>
</feature>
<feature type="region of interest" description="Disordered" evidence="6">
    <location>
        <begin position="276"/>
        <end position="307"/>
    </location>
</feature>
<dbReference type="EMBL" id="MU006249">
    <property type="protein sequence ID" value="KAF2818768.1"/>
    <property type="molecule type" value="Genomic_DNA"/>
</dbReference>
<dbReference type="InterPro" id="IPR052337">
    <property type="entry name" value="SAT4-like"/>
</dbReference>
<gene>
    <name evidence="9" type="ORF">CC86DRAFT_388689</name>
</gene>
<organism evidence="9 10">
    <name type="scientific">Ophiobolus disseminans</name>
    <dbReference type="NCBI Taxonomy" id="1469910"/>
    <lineage>
        <taxon>Eukaryota</taxon>
        <taxon>Fungi</taxon>
        <taxon>Dikarya</taxon>
        <taxon>Ascomycota</taxon>
        <taxon>Pezizomycotina</taxon>
        <taxon>Dothideomycetes</taxon>
        <taxon>Pleosporomycetidae</taxon>
        <taxon>Pleosporales</taxon>
        <taxon>Pleosporineae</taxon>
        <taxon>Phaeosphaeriaceae</taxon>
        <taxon>Ophiobolus</taxon>
    </lineage>
</organism>
<feature type="compositionally biased region" description="Basic and acidic residues" evidence="6">
    <location>
        <begin position="345"/>
        <end position="364"/>
    </location>
</feature>
<feature type="transmembrane region" description="Helical" evidence="7">
    <location>
        <begin position="169"/>
        <end position="190"/>
    </location>
</feature>
<comment type="subcellular location">
    <subcellularLocation>
        <location evidence="1">Membrane</location>
        <topology evidence="1">Multi-pass membrane protein</topology>
    </subcellularLocation>
</comment>
<evidence type="ECO:0000256" key="6">
    <source>
        <dbReference type="SAM" id="MobiDB-lite"/>
    </source>
</evidence>
<feature type="transmembrane region" description="Helical" evidence="7">
    <location>
        <begin position="122"/>
        <end position="149"/>
    </location>
</feature>
<name>A0A6A6ZD32_9PLEO</name>